<evidence type="ECO:0000256" key="1">
    <source>
        <dbReference type="SAM" id="MobiDB-lite"/>
    </source>
</evidence>
<proteinExistence type="predicted"/>
<feature type="region of interest" description="Disordered" evidence="1">
    <location>
        <begin position="1"/>
        <end position="57"/>
    </location>
</feature>
<feature type="compositionally biased region" description="Pro residues" evidence="1">
    <location>
        <begin position="84"/>
        <end position="95"/>
    </location>
</feature>
<dbReference type="EMBL" id="JBBWUH010000004">
    <property type="protein sequence ID" value="KAK8169657.1"/>
    <property type="molecule type" value="Genomic_DNA"/>
</dbReference>
<evidence type="ECO:0000313" key="3">
    <source>
        <dbReference type="Proteomes" id="UP001456524"/>
    </source>
</evidence>
<gene>
    <name evidence="2" type="ORF">IWX90DRAFT_186457</name>
</gene>
<dbReference type="Proteomes" id="UP001456524">
    <property type="component" value="Unassembled WGS sequence"/>
</dbReference>
<reference evidence="2 3" key="1">
    <citation type="journal article" date="2022" name="G3 (Bethesda)">
        <title>Enemy or ally: a genomic approach to elucidate the lifestyle of Phyllosticta citrichinaensis.</title>
        <authorList>
            <person name="Buijs V.A."/>
            <person name="Groenewald J.Z."/>
            <person name="Haridas S."/>
            <person name="LaButti K.M."/>
            <person name="Lipzen A."/>
            <person name="Martin F.M."/>
            <person name="Barry K."/>
            <person name="Grigoriev I.V."/>
            <person name="Crous P.W."/>
            <person name="Seidl M.F."/>
        </authorList>
    </citation>
    <scope>NUCLEOTIDE SEQUENCE [LARGE SCALE GENOMIC DNA]</scope>
    <source>
        <strain evidence="2 3">CBS 129764</strain>
    </source>
</reference>
<evidence type="ECO:0000313" key="2">
    <source>
        <dbReference type="EMBL" id="KAK8169657.1"/>
    </source>
</evidence>
<keyword evidence="3" id="KW-1185">Reference proteome</keyword>
<accession>A0ABR1XW83</accession>
<comment type="caution">
    <text evidence="2">The sequence shown here is derived from an EMBL/GenBank/DDBJ whole genome shotgun (WGS) entry which is preliminary data.</text>
</comment>
<organism evidence="2 3">
    <name type="scientific">Phyllosticta citrichinensis</name>
    <dbReference type="NCBI Taxonomy" id="1130410"/>
    <lineage>
        <taxon>Eukaryota</taxon>
        <taxon>Fungi</taxon>
        <taxon>Dikarya</taxon>
        <taxon>Ascomycota</taxon>
        <taxon>Pezizomycotina</taxon>
        <taxon>Dothideomycetes</taxon>
        <taxon>Dothideomycetes incertae sedis</taxon>
        <taxon>Botryosphaeriales</taxon>
        <taxon>Phyllostictaceae</taxon>
        <taxon>Phyllosticta</taxon>
    </lineage>
</organism>
<name>A0ABR1XW83_9PEZI</name>
<feature type="compositionally biased region" description="Polar residues" evidence="1">
    <location>
        <begin position="37"/>
        <end position="57"/>
    </location>
</feature>
<protein>
    <submittedName>
        <fullName evidence="2">Uncharacterized protein</fullName>
    </submittedName>
</protein>
<sequence>MAKLVNRGFEGQRSGSRRAAEARSRSGVHCSPPPGTETANEPQSNRPTAATQSRCRVSSTASLSPTLISALSDSLTFCRRPEPQLSPSPPPPPTHTPSANVMSERRQWLQPTAKALHTDCLWGTVPILQRGTCVLALMVPLRCPLRRLAVRRRCQRLTSLRRRAGQGEKDGNNALHTLQDARRPIEPRAASEQKIDAVGISRTATIRAPSCRPPTPGLQKKLLGPSTLLPPPPHAPVRLLTFTPFTIHSFCQRAGVNFASILRECVRPPPGCCFRQGSTAARRKKSLLTQEVAGQRQGF</sequence>
<feature type="region of interest" description="Disordered" evidence="1">
    <location>
        <begin position="79"/>
        <end position="100"/>
    </location>
</feature>